<evidence type="ECO:0000313" key="3">
    <source>
        <dbReference type="Proteomes" id="UP001478133"/>
    </source>
</evidence>
<name>A0ABV1HW47_9FIRM</name>
<evidence type="ECO:0000313" key="2">
    <source>
        <dbReference type="EMBL" id="MEQ2566311.1"/>
    </source>
</evidence>
<feature type="coiled-coil region" evidence="1">
    <location>
        <begin position="56"/>
        <end position="83"/>
    </location>
</feature>
<evidence type="ECO:0000256" key="1">
    <source>
        <dbReference type="SAM" id="Coils"/>
    </source>
</evidence>
<organism evidence="2 3">
    <name type="scientific">Ruminococcoides intestinihominis</name>
    <dbReference type="NCBI Taxonomy" id="3133161"/>
    <lineage>
        <taxon>Bacteria</taxon>
        <taxon>Bacillati</taxon>
        <taxon>Bacillota</taxon>
        <taxon>Clostridia</taxon>
        <taxon>Eubacteriales</taxon>
        <taxon>Oscillospiraceae</taxon>
        <taxon>Ruminococcoides</taxon>
    </lineage>
</organism>
<sequence length="84" mass="9942">MSRKYDKRLKASVVYDICELGKSTSRTAKEYNIPLKTVEKWVTAYHKDPKVYEISALSNEERISELEHEVRDLKRKNEILKKTL</sequence>
<accession>A0ABV1HW47</accession>
<gene>
    <name evidence="2" type="ORF">ABFO16_08700</name>
</gene>
<comment type="caution">
    <text evidence="2">The sequence shown here is derived from an EMBL/GenBank/DDBJ whole genome shotgun (WGS) entry which is preliminary data.</text>
</comment>
<feature type="non-terminal residue" evidence="2">
    <location>
        <position position="84"/>
    </location>
</feature>
<protein>
    <submittedName>
        <fullName evidence="2">Transposase</fullName>
    </submittedName>
</protein>
<proteinExistence type="predicted"/>
<dbReference type="SUPFAM" id="SSF46689">
    <property type="entry name" value="Homeodomain-like"/>
    <property type="match status" value="1"/>
</dbReference>
<dbReference type="EMBL" id="JBBMFI010000044">
    <property type="protein sequence ID" value="MEQ2566311.1"/>
    <property type="molecule type" value="Genomic_DNA"/>
</dbReference>
<dbReference type="InterPro" id="IPR002514">
    <property type="entry name" value="Transposase_8"/>
</dbReference>
<reference evidence="2 3" key="1">
    <citation type="submission" date="2024-03" db="EMBL/GenBank/DDBJ databases">
        <title>Human intestinal bacterial collection.</title>
        <authorList>
            <person name="Pauvert C."/>
            <person name="Hitch T.C.A."/>
            <person name="Clavel T."/>
        </authorList>
    </citation>
    <scope>NUCLEOTIDE SEQUENCE [LARGE SCALE GENOMIC DNA]</scope>
    <source>
        <strain evidence="2 3">CLA-AP-H18</strain>
    </source>
</reference>
<keyword evidence="1" id="KW-0175">Coiled coil</keyword>
<dbReference type="Proteomes" id="UP001478133">
    <property type="component" value="Unassembled WGS sequence"/>
</dbReference>
<keyword evidence="3" id="KW-1185">Reference proteome</keyword>
<dbReference type="Pfam" id="PF01527">
    <property type="entry name" value="HTH_Tnp_1"/>
    <property type="match status" value="1"/>
</dbReference>
<dbReference type="InterPro" id="IPR009057">
    <property type="entry name" value="Homeodomain-like_sf"/>
</dbReference>